<keyword evidence="3 6" id="KW-0812">Transmembrane</keyword>
<sequence length="200" mass="22312">MKESLRIRRIRLIITFISRILLVGLLVLLGYLAYKGYLTDINKLQDLVKGSGVFGPMLFLILQVVQVAIPIFPGGISTIAGVALFGPFLGFLLNYTGICIGSLLGFHIAKRFGRPALSLFFKPSTIAKYEKWTGPDSNFTKYFTIAIFLPFAPDDFLCYLAGTTKMSYQTFTSIILLGKPLAIIVYSMGLFEVLQQLFWT</sequence>
<evidence type="ECO:0000256" key="2">
    <source>
        <dbReference type="ARBA" id="ARBA00022475"/>
    </source>
</evidence>
<evidence type="ECO:0000313" key="8">
    <source>
        <dbReference type="EMBL" id="MDQ0222148.1"/>
    </source>
</evidence>
<evidence type="ECO:0000256" key="5">
    <source>
        <dbReference type="ARBA" id="ARBA00023136"/>
    </source>
</evidence>
<keyword evidence="4 6" id="KW-1133">Transmembrane helix</keyword>
<name>A0ABT9YQ72_9STRE</name>
<evidence type="ECO:0000313" key="9">
    <source>
        <dbReference type="Proteomes" id="UP001223079"/>
    </source>
</evidence>
<evidence type="ECO:0000256" key="3">
    <source>
        <dbReference type="ARBA" id="ARBA00022692"/>
    </source>
</evidence>
<feature type="transmembrane region" description="Helical" evidence="6">
    <location>
        <begin position="142"/>
        <end position="162"/>
    </location>
</feature>
<reference evidence="8 9" key="1">
    <citation type="submission" date="2023-07" db="EMBL/GenBank/DDBJ databases">
        <title>Genomic Encyclopedia of Type Strains, Phase IV (KMG-IV): sequencing the most valuable type-strain genomes for metagenomic binning, comparative biology and taxonomic classification.</title>
        <authorList>
            <person name="Goeker M."/>
        </authorList>
    </citation>
    <scope>NUCLEOTIDE SEQUENCE [LARGE SCALE GENOMIC DNA]</scope>
    <source>
        <strain evidence="8 9">DSM 105143</strain>
    </source>
</reference>
<dbReference type="Pfam" id="PF09335">
    <property type="entry name" value="VTT_dom"/>
    <property type="match status" value="1"/>
</dbReference>
<evidence type="ECO:0000256" key="6">
    <source>
        <dbReference type="RuleBase" id="RU366058"/>
    </source>
</evidence>
<comment type="subcellular location">
    <subcellularLocation>
        <location evidence="1 6">Cell membrane</location>
        <topology evidence="1 6">Multi-pass membrane protein</topology>
    </subcellularLocation>
</comment>
<dbReference type="PANTHER" id="PTHR12677">
    <property type="entry name" value="GOLGI APPARATUS MEMBRANE PROTEIN TVP38-RELATED"/>
    <property type="match status" value="1"/>
</dbReference>
<dbReference type="InterPro" id="IPR032816">
    <property type="entry name" value="VTT_dom"/>
</dbReference>
<feature type="transmembrane region" description="Helical" evidence="6">
    <location>
        <begin position="84"/>
        <end position="109"/>
    </location>
</feature>
<dbReference type="EMBL" id="JAUSTM010000005">
    <property type="protein sequence ID" value="MDQ0222148.1"/>
    <property type="molecule type" value="Genomic_DNA"/>
</dbReference>
<evidence type="ECO:0000259" key="7">
    <source>
        <dbReference type="Pfam" id="PF09335"/>
    </source>
</evidence>
<protein>
    <recommendedName>
        <fullName evidence="6">TVP38/TMEM64 family membrane protein</fullName>
    </recommendedName>
</protein>
<keyword evidence="2 6" id="KW-1003">Cell membrane</keyword>
<keyword evidence="9" id="KW-1185">Reference proteome</keyword>
<accession>A0ABT9YQ72</accession>
<dbReference type="Proteomes" id="UP001223079">
    <property type="component" value="Unassembled WGS sequence"/>
</dbReference>
<feature type="transmembrane region" description="Helical" evidence="6">
    <location>
        <begin position="53"/>
        <end position="72"/>
    </location>
</feature>
<feature type="domain" description="VTT" evidence="7">
    <location>
        <begin position="72"/>
        <end position="188"/>
    </location>
</feature>
<dbReference type="InterPro" id="IPR015414">
    <property type="entry name" value="TMEM64"/>
</dbReference>
<evidence type="ECO:0000256" key="1">
    <source>
        <dbReference type="ARBA" id="ARBA00004651"/>
    </source>
</evidence>
<keyword evidence="5 6" id="KW-0472">Membrane</keyword>
<feature type="transmembrane region" description="Helical" evidence="6">
    <location>
        <begin position="12"/>
        <end position="33"/>
    </location>
</feature>
<dbReference type="PANTHER" id="PTHR12677:SF49">
    <property type="entry name" value="TVP38_TMEM64 FAMILY MEMBRANE PROTEIN"/>
    <property type="match status" value="1"/>
</dbReference>
<dbReference type="RefSeq" id="WP_307121368.1">
    <property type="nucleotide sequence ID" value="NZ_JAUSTM010000005.1"/>
</dbReference>
<feature type="transmembrane region" description="Helical" evidence="6">
    <location>
        <begin position="174"/>
        <end position="194"/>
    </location>
</feature>
<proteinExistence type="inferred from homology"/>
<organism evidence="8 9">
    <name type="scientific">Streptococcus moroccensis</name>
    <dbReference type="NCBI Taxonomy" id="1451356"/>
    <lineage>
        <taxon>Bacteria</taxon>
        <taxon>Bacillati</taxon>
        <taxon>Bacillota</taxon>
        <taxon>Bacilli</taxon>
        <taxon>Lactobacillales</taxon>
        <taxon>Streptococcaceae</taxon>
        <taxon>Streptococcus</taxon>
    </lineage>
</organism>
<gene>
    <name evidence="8" type="ORF">J2S23_000699</name>
</gene>
<comment type="caution">
    <text evidence="8">The sequence shown here is derived from an EMBL/GenBank/DDBJ whole genome shotgun (WGS) entry which is preliminary data.</text>
</comment>
<evidence type="ECO:0000256" key="4">
    <source>
        <dbReference type="ARBA" id="ARBA00022989"/>
    </source>
</evidence>
<comment type="similarity">
    <text evidence="6">Belongs to the TVP38/TMEM64 family.</text>
</comment>